<dbReference type="AlphaFoldDB" id="A0A382XII6"/>
<gene>
    <name evidence="2" type="ORF">METZ01_LOCUS423831</name>
</gene>
<protein>
    <recommendedName>
        <fullName evidence="1">Methyltransferase type 11 domain-containing protein</fullName>
    </recommendedName>
</protein>
<dbReference type="GO" id="GO:0008757">
    <property type="term" value="F:S-adenosylmethionine-dependent methyltransferase activity"/>
    <property type="evidence" value="ECO:0007669"/>
    <property type="project" value="InterPro"/>
</dbReference>
<dbReference type="InterPro" id="IPR013216">
    <property type="entry name" value="Methyltransf_11"/>
</dbReference>
<dbReference type="SUPFAM" id="SSF53335">
    <property type="entry name" value="S-adenosyl-L-methionine-dependent methyltransferases"/>
    <property type="match status" value="1"/>
</dbReference>
<reference evidence="2" key="1">
    <citation type="submission" date="2018-05" db="EMBL/GenBank/DDBJ databases">
        <authorList>
            <person name="Lanie J.A."/>
            <person name="Ng W.-L."/>
            <person name="Kazmierczak K.M."/>
            <person name="Andrzejewski T.M."/>
            <person name="Davidsen T.M."/>
            <person name="Wayne K.J."/>
            <person name="Tettelin H."/>
            <person name="Glass J.I."/>
            <person name="Rusch D."/>
            <person name="Podicherti R."/>
            <person name="Tsui H.-C.T."/>
            <person name="Winkler M.E."/>
        </authorList>
    </citation>
    <scope>NUCLEOTIDE SEQUENCE</scope>
</reference>
<feature type="domain" description="Methyltransferase type 11" evidence="1">
    <location>
        <begin position="38"/>
        <end position="132"/>
    </location>
</feature>
<sequence length="202" mass="22991">MRYLPRRLRLSLKPSKQLLWLWLWREMRISRGKALGIDAGCGLMQNRMFFETEEYLGIDVDADRLAYNEKCFPGVRMVCAEIEKASNYLGDLRGDVVPCVQVMHNRHFATDRTVPTIAAMCTMLQPGGMLIFNLGKSTMPFEAAVDALLVEKFTSVKKRPYGAFSTNQTYISPILAILMYLLRPMRLLGGARKVFYVCHGAK</sequence>
<dbReference type="InterPro" id="IPR029063">
    <property type="entry name" value="SAM-dependent_MTases_sf"/>
</dbReference>
<evidence type="ECO:0000313" key="2">
    <source>
        <dbReference type="EMBL" id="SVD70977.1"/>
    </source>
</evidence>
<dbReference type="Gene3D" id="3.40.50.150">
    <property type="entry name" value="Vaccinia Virus protein VP39"/>
    <property type="match status" value="1"/>
</dbReference>
<accession>A0A382XII6</accession>
<dbReference type="EMBL" id="UINC01168116">
    <property type="protein sequence ID" value="SVD70977.1"/>
    <property type="molecule type" value="Genomic_DNA"/>
</dbReference>
<proteinExistence type="predicted"/>
<name>A0A382XII6_9ZZZZ</name>
<evidence type="ECO:0000259" key="1">
    <source>
        <dbReference type="Pfam" id="PF08241"/>
    </source>
</evidence>
<organism evidence="2">
    <name type="scientific">marine metagenome</name>
    <dbReference type="NCBI Taxonomy" id="408172"/>
    <lineage>
        <taxon>unclassified sequences</taxon>
        <taxon>metagenomes</taxon>
        <taxon>ecological metagenomes</taxon>
    </lineage>
</organism>
<dbReference type="Pfam" id="PF08241">
    <property type="entry name" value="Methyltransf_11"/>
    <property type="match status" value="1"/>
</dbReference>